<keyword evidence="3 5" id="KW-1133">Transmembrane helix</keyword>
<dbReference type="PANTHER" id="PTHR11958">
    <property type="entry name" value="SODIUM/DICARBOXYLATE SYMPORTER-RELATED"/>
    <property type="match status" value="1"/>
</dbReference>
<proteinExistence type="inferred from homology"/>
<dbReference type="PRINTS" id="PR00173">
    <property type="entry name" value="EDTRNSPORT"/>
</dbReference>
<accession>A0AAV4RL59</accession>
<evidence type="ECO:0000256" key="1">
    <source>
        <dbReference type="ARBA" id="ARBA00006148"/>
    </source>
</evidence>
<keyword evidence="2 5" id="KW-0812">Transmembrane</keyword>
<dbReference type="GO" id="GO:0005886">
    <property type="term" value="C:plasma membrane"/>
    <property type="evidence" value="ECO:0007669"/>
    <property type="project" value="TreeGrafter"/>
</dbReference>
<dbReference type="GO" id="GO:0015501">
    <property type="term" value="F:glutamate:sodium symporter activity"/>
    <property type="evidence" value="ECO:0007669"/>
    <property type="project" value="TreeGrafter"/>
</dbReference>
<evidence type="ECO:0000256" key="3">
    <source>
        <dbReference type="ARBA" id="ARBA00022989"/>
    </source>
</evidence>
<comment type="caution">
    <text evidence="6">The sequence shown here is derived from an EMBL/GenBank/DDBJ whole genome shotgun (WGS) entry which is preliminary data.</text>
</comment>
<dbReference type="GO" id="GO:0015175">
    <property type="term" value="F:neutral L-amino acid transmembrane transporter activity"/>
    <property type="evidence" value="ECO:0007669"/>
    <property type="project" value="TreeGrafter"/>
</dbReference>
<evidence type="ECO:0000313" key="6">
    <source>
        <dbReference type="EMBL" id="GIY23033.1"/>
    </source>
</evidence>
<reference evidence="6 7" key="1">
    <citation type="submission" date="2021-06" db="EMBL/GenBank/DDBJ databases">
        <title>Caerostris darwini draft genome.</title>
        <authorList>
            <person name="Kono N."/>
            <person name="Arakawa K."/>
        </authorList>
    </citation>
    <scope>NUCLEOTIDE SEQUENCE [LARGE SCALE GENOMIC DNA]</scope>
</reference>
<keyword evidence="7" id="KW-1185">Reference proteome</keyword>
<comment type="similarity">
    <text evidence="1">Belongs to the dicarboxylate/amino acid:cation symporter (DAACS) (TC 2.A.23) family.</text>
</comment>
<evidence type="ECO:0000256" key="5">
    <source>
        <dbReference type="SAM" id="Phobius"/>
    </source>
</evidence>
<evidence type="ECO:0000256" key="2">
    <source>
        <dbReference type="ARBA" id="ARBA00022692"/>
    </source>
</evidence>
<dbReference type="PANTHER" id="PTHR11958:SF63">
    <property type="entry name" value="AMINO ACID TRANSPORTER"/>
    <property type="match status" value="1"/>
</dbReference>
<dbReference type="InterPro" id="IPR050746">
    <property type="entry name" value="DAACS"/>
</dbReference>
<gene>
    <name evidence="6" type="primary">SLC1A1_1</name>
    <name evidence="6" type="ORF">CDAR_299451</name>
</gene>
<dbReference type="EMBL" id="BPLQ01006511">
    <property type="protein sequence ID" value="GIY23033.1"/>
    <property type="molecule type" value="Genomic_DNA"/>
</dbReference>
<evidence type="ECO:0000256" key="4">
    <source>
        <dbReference type="ARBA" id="ARBA00023136"/>
    </source>
</evidence>
<name>A0AAV4RL59_9ARAC</name>
<organism evidence="6 7">
    <name type="scientific">Caerostris darwini</name>
    <dbReference type="NCBI Taxonomy" id="1538125"/>
    <lineage>
        <taxon>Eukaryota</taxon>
        <taxon>Metazoa</taxon>
        <taxon>Ecdysozoa</taxon>
        <taxon>Arthropoda</taxon>
        <taxon>Chelicerata</taxon>
        <taxon>Arachnida</taxon>
        <taxon>Araneae</taxon>
        <taxon>Araneomorphae</taxon>
        <taxon>Entelegynae</taxon>
        <taxon>Araneoidea</taxon>
        <taxon>Araneidae</taxon>
        <taxon>Caerostris</taxon>
    </lineage>
</organism>
<dbReference type="Gene3D" id="1.10.3860.10">
    <property type="entry name" value="Sodium:dicarboxylate symporter"/>
    <property type="match status" value="1"/>
</dbReference>
<sequence length="117" mass="13363">MTDELQPRICRMAVEAVEEPNRAKSREKPRKDETTTCGCSQWLRKNGFLLLLLATTVVGYVLGLFLQSQKLSNYTIYLIGFPGQLVLRAFLMIIVPLLFCSLVLGEYNTKFLLFRVT</sequence>
<dbReference type="Proteomes" id="UP001054837">
    <property type="component" value="Unassembled WGS sequence"/>
</dbReference>
<feature type="transmembrane region" description="Helical" evidence="5">
    <location>
        <begin position="48"/>
        <end position="66"/>
    </location>
</feature>
<dbReference type="InterPro" id="IPR036458">
    <property type="entry name" value="Na:dicarbo_symporter_sf"/>
</dbReference>
<dbReference type="GO" id="GO:0005313">
    <property type="term" value="F:L-glutamate transmembrane transporter activity"/>
    <property type="evidence" value="ECO:0007669"/>
    <property type="project" value="TreeGrafter"/>
</dbReference>
<dbReference type="SUPFAM" id="SSF118215">
    <property type="entry name" value="Proton glutamate symport protein"/>
    <property type="match status" value="1"/>
</dbReference>
<protein>
    <submittedName>
        <fullName evidence="6">Excitatory amino acid transporter 3</fullName>
    </submittedName>
</protein>
<evidence type="ECO:0000313" key="7">
    <source>
        <dbReference type="Proteomes" id="UP001054837"/>
    </source>
</evidence>
<feature type="transmembrane region" description="Helical" evidence="5">
    <location>
        <begin position="86"/>
        <end position="105"/>
    </location>
</feature>
<dbReference type="AlphaFoldDB" id="A0AAV4RL59"/>
<keyword evidence="4 5" id="KW-0472">Membrane</keyword>